<dbReference type="InterPro" id="IPR018197">
    <property type="entry name" value="Glycerate_kinase_RE-like"/>
</dbReference>
<evidence type="ECO:0000256" key="3">
    <source>
        <dbReference type="ARBA" id="ARBA00022777"/>
    </source>
</evidence>
<dbReference type="GO" id="GO:0031388">
    <property type="term" value="P:organic acid phosphorylation"/>
    <property type="evidence" value="ECO:0007669"/>
    <property type="project" value="UniProtKB-UniRule"/>
</dbReference>
<dbReference type="InterPro" id="IPR036129">
    <property type="entry name" value="Glycerate_kinase_sf"/>
</dbReference>
<dbReference type="PANTHER" id="PTHR21599">
    <property type="entry name" value="GLYCERATE KINASE"/>
    <property type="match status" value="1"/>
</dbReference>
<comment type="similarity">
    <text evidence="1 4">Belongs to the glycerate kinase type-1 family.</text>
</comment>
<accession>A0A7Z1MET5</accession>
<name>A0A7Z1MET5_9VIBR</name>
<keyword evidence="2 4" id="KW-0808">Transferase</keyword>
<dbReference type="NCBIfam" id="TIGR00045">
    <property type="entry name" value="glycerate kinase"/>
    <property type="match status" value="1"/>
</dbReference>
<dbReference type="Gene3D" id="3.90.1510.10">
    <property type="entry name" value="Glycerate kinase, domain 2"/>
    <property type="match status" value="1"/>
</dbReference>
<dbReference type="EMBL" id="MDBS01000067">
    <property type="protein sequence ID" value="PMP24026.1"/>
    <property type="molecule type" value="Genomic_DNA"/>
</dbReference>
<dbReference type="Gene3D" id="3.40.50.10350">
    <property type="entry name" value="Glycerate kinase, domain 1"/>
    <property type="match status" value="1"/>
</dbReference>
<proteinExistence type="inferred from homology"/>
<dbReference type="GO" id="GO:0008887">
    <property type="term" value="F:glycerate kinase activity"/>
    <property type="evidence" value="ECO:0007669"/>
    <property type="project" value="UniProtKB-UniRule"/>
</dbReference>
<reference evidence="5" key="2">
    <citation type="journal article" date="2018" name="Nature">
        <title>A major lineage of non-tailed dsDNA viruses as unrecognized killers of marine bacteria.</title>
        <authorList>
            <person name="Kauffman K.M."/>
            <person name="Hussain F.A."/>
            <person name="Yang J."/>
            <person name="Arevalo P."/>
            <person name="Brown J.M."/>
            <person name="Chang W.K."/>
            <person name="VanInsberghe D."/>
            <person name="Elsherbini J."/>
            <person name="Sharma R.S."/>
            <person name="Cutler M.B."/>
            <person name="Kelly L."/>
            <person name="Polz M.F."/>
        </authorList>
    </citation>
    <scope>NUCLEOTIDE SEQUENCE</scope>
    <source>
        <strain evidence="5">10N.222.46.E12</strain>
    </source>
</reference>
<evidence type="ECO:0000256" key="4">
    <source>
        <dbReference type="PIRNR" id="PIRNR006078"/>
    </source>
</evidence>
<sequence>MKIVIAPDSFKESLSALSVAACIEKGFREIFPDADYVTLPLADGGEGTVDVLLQGLFGEKRHSQVEGPLGQPVNAEWAMLEPSDQNPKKTALIEIAAASGLDLLKSEQRNPLIASSFGTGQLILEAIEQGAESIILGLGGSATNDGGAGIVQALGGRLLVSKGQDGKGQDSTGQELGRGGAALAELASIDLTGLDSRYADVELIVACDVDNPLCGDNGASHVFGPQKGATPEQVLMLDKALANFAQVAETQGCVDGGESVQKRMGYGAAGGSPMGLGLLFNMQIKPGIEMVLDVLQADDVLKGADLVITGEGQMDNQTLQGKTPYGIAKRASLQGIPTIGIAGSLGTEVEALYGEMSSLFGTVRSPQTLEKVLQEAELNLTRTARNIAATLRLGHKISQK</sequence>
<dbReference type="Pfam" id="PF02595">
    <property type="entry name" value="Gly_kinase"/>
    <property type="match status" value="1"/>
</dbReference>
<reference evidence="5" key="1">
    <citation type="submission" date="2016-07" db="EMBL/GenBank/DDBJ databases">
        <authorList>
            <person name="Kauffman K."/>
            <person name="Arevalo P."/>
            <person name="Polz M.F."/>
        </authorList>
    </citation>
    <scope>NUCLEOTIDE SEQUENCE</scope>
    <source>
        <strain evidence="5">10N.222.46.E12</strain>
    </source>
</reference>
<evidence type="ECO:0000313" key="5">
    <source>
        <dbReference type="EMBL" id="PMP24026.1"/>
    </source>
</evidence>
<dbReference type="PIRSF" id="PIRSF006078">
    <property type="entry name" value="GlxK"/>
    <property type="match status" value="1"/>
</dbReference>
<dbReference type="SUPFAM" id="SSF110738">
    <property type="entry name" value="Glycerate kinase I"/>
    <property type="match status" value="1"/>
</dbReference>
<protein>
    <submittedName>
        <fullName evidence="5">Glycerate kinase</fullName>
    </submittedName>
</protein>
<dbReference type="InterPro" id="IPR018193">
    <property type="entry name" value="Glyc_kinase_flavodox-like_fold"/>
</dbReference>
<dbReference type="PANTHER" id="PTHR21599:SF0">
    <property type="entry name" value="GLYCERATE KINASE"/>
    <property type="match status" value="1"/>
</dbReference>
<evidence type="ECO:0000256" key="2">
    <source>
        <dbReference type="ARBA" id="ARBA00022679"/>
    </source>
</evidence>
<dbReference type="RefSeq" id="WP_102360730.1">
    <property type="nucleotide sequence ID" value="NZ_CP170590.1"/>
</dbReference>
<evidence type="ECO:0000256" key="1">
    <source>
        <dbReference type="ARBA" id="ARBA00006284"/>
    </source>
</evidence>
<keyword evidence="3 4" id="KW-0418">Kinase</keyword>
<dbReference type="InterPro" id="IPR004381">
    <property type="entry name" value="Glycerate_kinase"/>
</dbReference>
<gene>
    <name evidence="5" type="ORF">BCS90_04150</name>
</gene>
<organism evidence="5">
    <name type="scientific">Vibrio cyclitrophicus</name>
    <dbReference type="NCBI Taxonomy" id="47951"/>
    <lineage>
        <taxon>Bacteria</taxon>
        <taxon>Pseudomonadati</taxon>
        <taxon>Pseudomonadota</taxon>
        <taxon>Gammaproteobacteria</taxon>
        <taxon>Vibrionales</taxon>
        <taxon>Vibrionaceae</taxon>
        <taxon>Vibrio</taxon>
    </lineage>
</organism>
<dbReference type="AlphaFoldDB" id="A0A7Z1MET5"/>
<comment type="caution">
    <text evidence="5">The sequence shown here is derived from an EMBL/GenBank/DDBJ whole genome shotgun (WGS) entry which is preliminary data.</text>
</comment>